<dbReference type="FunFam" id="1.20.1050.10:FF:000017">
    <property type="entry name" value="Maleylacetoacetate isomerase"/>
    <property type="match status" value="1"/>
</dbReference>
<dbReference type="SFLD" id="SFLDS00019">
    <property type="entry name" value="Glutathione_Transferase_(cytos"/>
    <property type="match status" value="1"/>
</dbReference>
<accession>A0A4S8IRL6</accession>
<evidence type="ECO:0000256" key="1">
    <source>
        <dbReference type="ARBA" id="ARBA00010007"/>
    </source>
</evidence>
<dbReference type="InterPro" id="IPR040079">
    <property type="entry name" value="Glutathione_S-Trfase"/>
</dbReference>
<evidence type="ECO:0000259" key="5">
    <source>
        <dbReference type="PROSITE" id="PS50404"/>
    </source>
</evidence>
<proteinExistence type="inferred from homology"/>
<feature type="domain" description="GST C-terminal" evidence="6">
    <location>
        <begin position="98"/>
        <end position="223"/>
    </location>
</feature>
<dbReference type="PANTHER" id="PTHR42673:SF4">
    <property type="entry name" value="MALEYLACETOACETATE ISOMERASE"/>
    <property type="match status" value="1"/>
</dbReference>
<keyword evidence="3" id="KW-0808">Transferase</keyword>
<dbReference type="GO" id="GO:0004364">
    <property type="term" value="F:glutathione transferase activity"/>
    <property type="evidence" value="ECO:0007669"/>
    <property type="project" value="UniProtKB-EC"/>
</dbReference>
<dbReference type="Proteomes" id="UP000317650">
    <property type="component" value="Chromosome 6"/>
</dbReference>
<dbReference type="GO" id="GO:0009407">
    <property type="term" value="P:toxin catabolic process"/>
    <property type="evidence" value="ECO:0007669"/>
    <property type="project" value="UniProtKB-ARBA"/>
</dbReference>
<comment type="catalytic activity">
    <reaction evidence="4">
        <text>RX + glutathione = an S-substituted glutathione + a halide anion + H(+)</text>
        <dbReference type="Rhea" id="RHEA:16437"/>
        <dbReference type="ChEBI" id="CHEBI:15378"/>
        <dbReference type="ChEBI" id="CHEBI:16042"/>
        <dbReference type="ChEBI" id="CHEBI:17792"/>
        <dbReference type="ChEBI" id="CHEBI:57925"/>
        <dbReference type="ChEBI" id="CHEBI:90779"/>
        <dbReference type="EC" id="2.5.1.18"/>
    </reaction>
</comment>
<dbReference type="GO" id="GO:0016034">
    <property type="term" value="F:maleylacetoacetate isomerase activity"/>
    <property type="evidence" value="ECO:0007669"/>
    <property type="project" value="TreeGrafter"/>
</dbReference>
<dbReference type="AlphaFoldDB" id="A0A4S8IRL6"/>
<dbReference type="GO" id="GO:0006559">
    <property type="term" value="P:L-phenylalanine catabolic process"/>
    <property type="evidence" value="ECO:0007669"/>
    <property type="project" value="TreeGrafter"/>
</dbReference>
<dbReference type="EMBL" id="PYDT01000009">
    <property type="protein sequence ID" value="THU51303.1"/>
    <property type="molecule type" value="Genomic_DNA"/>
</dbReference>
<dbReference type="Gene3D" id="1.20.1050.10">
    <property type="match status" value="1"/>
</dbReference>
<dbReference type="InterPro" id="IPR034330">
    <property type="entry name" value="GST_Zeta_C"/>
</dbReference>
<dbReference type="CDD" id="cd03191">
    <property type="entry name" value="GST_C_Zeta"/>
    <property type="match status" value="1"/>
</dbReference>
<comment type="similarity">
    <text evidence="1">Belongs to the GST superfamily. Zeta family.</text>
</comment>
<dbReference type="InterPro" id="IPR004045">
    <property type="entry name" value="Glutathione_S-Trfase_N"/>
</dbReference>
<dbReference type="InterPro" id="IPR034333">
    <property type="entry name" value="GST_Zeta_N"/>
</dbReference>
<dbReference type="InterPro" id="IPR005955">
    <property type="entry name" value="GST_Zeta"/>
</dbReference>
<comment type="caution">
    <text evidence="7">The sequence shown here is derived from an EMBL/GenBank/DDBJ whole genome shotgun (WGS) entry which is preliminary data.</text>
</comment>
<evidence type="ECO:0000256" key="4">
    <source>
        <dbReference type="ARBA" id="ARBA00047960"/>
    </source>
</evidence>
<dbReference type="InterPro" id="IPR036249">
    <property type="entry name" value="Thioredoxin-like_sf"/>
</dbReference>
<dbReference type="CDD" id="cd03042">
    <property type="entry name" value="GST_N_Zeta"/>
    <property type="match status" value="1"/>
</dbReference>
<dbReference type="SUPFAM" id="SSF47616">
    <property type="entry name" value="GST C-terminal domain-like"/>
    <property type="match status" value="1"/>
</dbReference>
<dbReference type="Gene3D" id="3.40.30.10">
    <property type="entry name" value="Glutaredoxin"/>
    <property type="match status" value="1"/>
</dbReference>
<evidence type="ECO:0000259" key="6">
    <source>
        <dbReference type="PROSITE" id="PS50405"/>
    </source>
</evidence>
<evidence type="ECO:0000313" key="7">
    <source>
        <dbReference type="EMBL" id="THU51303.1"/>
    </source>
</evidence>
<dbReference type="STRING" id="52838.A0A4S8IRL6"/>
<dbReference type="PANTHER" id="PTHR42673">
    <property type="entry name" value="MALEYLACETOACETATE ISOMERASE"/>
    <property type="match status" value="1"/>
</dbReference>
<dbReference type="GO" id="GO:0006749">
    <property type="term" value="P:glutathione metabolic process"/>
    <property type="evidence" value="ECO:0007669"/>
    <property type="project" value="TreeGrafter"/>
</dbReference>
<dbReference type="Pfam" id="PF13409">
    <property type="entry name" value="GST_N_2"/>
    <property type="match status" value="1"/>
</dbReference>
<name>A0A4S8IRL6_MUSBA</name>
<evidence type="ECO:0000256" key="2">
    <source>
        <dbReference type="ARBA" id="ARBA00012452"/>
    </source>
</evidence>
<feature type="domain" description="GST N-terminal" evidence="5">
    <location>
        <begin position="12"/>
        <end position="93"/>
    </location>
</feature>
<evidence type="ECO:0000256" key="3">
    <source>
        <dbReference type="ARBA" id="ARBA00022679"/>
    </source>
</evidence>
<dbReference type="NCBIfam" id="TIGR01262">
    <property type="entry name" value="maiA"/>
    <property type="match status" value="1"/>
</dbReference>
<dbReference type="SUPFAM" id="SSF52833">
    <property type="entry name" value="Thioredoxin-like"/>
    <property type="match status" value="1"/>
</dbReference>
<dbReference type="PROSITE" id="PS50405">
    <property type="entry name" value="GST_CTER"/>
    <property type="match status" value="1"/>
</dbReference>
<sequence>MASDSEAMSRPANLTLYSYCWSSCAHRVRIALNLKGLEYEYKAVNLSKGDQFDPEFEKINPLKFVPALVDGDVVVADSLAIILYLEDKYPQHPLLPQDLKKKAVNLQVASIVSSSIQPLQSFFARQFFEKRISLDEKLTWSQNHVNKGFAAIEKLIKEIAGKYATGDEVQLADVFLAPQIFAGVARFQIDMSLYPTLARLNEAYAELPAFQAALPHRQPDAPSTS</sequence>
<dbReference type="PROSITE" id="PS50404">
    <property type="entry name" value="GST_NTER"/>
    <property type="match status" value="1"/>
</dbReference>
<protein>
    <recommendedName>
        <fullName evidence="2">glutathione transferase</fullName>
        <ecNumber evidence="2">2.5.1.18</ecNumber>
    </recommendedName>
</protein>
<evidence type="ECO:0000313" key="8">
    <source>
        <dbReference type="Proteomes" id="UP000317650"/>
    </source>
</evidence>
<gene>
    <name evidence="7" type="ORF">C4D60_Mb06t29600</name>
</gene>
<dbReference type="InterPro" id="IPR010987">
    <property type="entry name" value="Glutathione-S-Trfase_C-like"/>
</dbReference>
<reference evidence="7 8" key="1">
    <citation type="journal article" date="2019" name="Nat. Plants">
        <title>Genome sequencing of Musa balbisiana reveals subgenome evolution and function divergence in polyploid bananas.</title>
        <authorList>
            <person name="Yao X."/>
        </authorList>
    </citation>
    <scope>NUCLEOTIDE SEQUENCE [LARGE SCALE GENOMIC DNA]</scope>
    <source>
        <strain evidence="8">cv. DH-PKW</strain>
        <tissue evidence="7">Leaves</tissue>
    </source>
</reference>
<dbReference type="FunFam" id="3.40.30.10:FF:000100">
    <property type="entry name" value="Glutathione S-transferase Z1"/>
    <property type="match status" value="1"/>
</dbReference>
<dbReference type="GO" id="GO:0005737">
    <property type="term" value="C:cytoplasm"/>
    <property type="evidence" value="ECO:0007669"/>
    <property type="project" value="InterPro"/>
</dbReference>
<dbReference type="EC" id="2.5.1.18" evidence="2"/>
<keyword evidence="8" id="KW-1185">Reference proteome</keyword>
<dbReference type="InterPro" id="IPR036282">
    <property type="entry name" value="Glutathione-S-Trfase_C_sf"/>
</dbReference>
<dbReference type="SFLD" id="SFLDG00358">
    <property type="entry name" value="Main_(cytGST)"/>
    <property type="match status" value="1"/>
</dbReference>
<organism evidence="7 8">
    <name type="scientific">Musa balbisiana</name>
    <name type="common">Banana</name>
    <dbReference type="NCBI Taxonomy" id="52838"/>
    <lineage>
        <taxon>Eukaryota</taxon>
        <taxon>Viridiplantae</taxon>
        <taxon>Streptophyta</taxon>
        <taxon>Embryophyta</taxon>
        <taxon>Tracheophyta</taxon>
        <taxon>Spermatophyta</taxon>
        <taxon>Magnoliopsida</taxon>
        <taxon>Liliopsida</taxon>
        <taxon>Zingiberales</taxon>
        <taxon>Musaceae</taxon>
        <taxon>Musa</taxon>
    </lineage>
</organism>